<organism evidence="2 3">
    <name type="scientific">Eumeta variegata</name>
    <name type="common">Bagworm moth</name>
    <name type="synonym">Eumeta japonica</name>
    <dbReference type="NCBI Taxonomy" id="151549"/>
    <lineage>
        <taxon>Eukaryota</taxon>
        <taxon>Metazoa</taxon>
        <taxon>Ecdysozoa</taxon>
        <taxon>Arthropoda</taxon>
        <taxon>Hexapoda</taxon>
        <taxon>Insecta</taxon>
        <taxon>Pterygota</taxon>
        <taxon>Neoptera</taxon>
        <taxon>Endopterygota</taxon>
        <taxon>Lepidoptera</taxon>
        <taxon>Glossata</taxon>
        <taxon>Ditrysia</taxon>
        <taxon>Tineoidea</taxon>
        <taxon>Psychidae</taxon>
        <taxon>Oiketicinae</taxon>
        <taxon>Eumeta</taxon>
    </lineage>
</organism>
<protein>
    <submittedName>
        <fullName evidence="2">Uncharacterized protein</fullName>
    </submittedName>
</protein>
<proteinExistence type="predicted"/>
<feature type="region of interest" description="Disordered" evidence="1">
    <location>
        <begin position="44"/>
        <end position="69"/>
    </location>
</feature>
<name>A0A4C1SMQ6_EUMVA</name>
<accession>A0A4C1SMQ6</accession>
<comment type="caution">
    <text evidence="2">The sequence shown here is derived from an EMBL/GenBank/DDBJ whole genome shotgun (WGS) entry which is preliminary data.</text>
</comment>
<sequence>MQLSDFHNQRIRRLAPIQRLDTDNSIFHSWRCEVRGRTPSLLRHYVSSPPARRPGPRPMTSTAHRGTHHPIINSWAGGAMVLVFDFHASET</sequence>
<dbReference type="EMBL" id="BGZK01003656">
    <property type="protein sequence ID" value="GBP03422.1"/>
    <property type="molecule type" value="Genomic_DNA"/>
</dbReference>
<reference evidence="2 3" key="1">
    <citation type="journal article" date="2019" name="Commun. Biol.">
        <title>The bagworm genome reveals a unique fibroin gene that provides high tensile strength.</title>
        <authorList>
            <person name="Kono N."/>
            <person name="Nakamura H."/>
            <person name="Ohtoshi R."/>
            <person name="Tomita M."/>
            <person name="Numata K."/>
            <person name="Arakawa K."/>
        </authorList>
    </citation>
    <scope>NUCLEOTIDE SEQUENCE [LARGE SCALE GENOMIC DNA]</scope>
</reference>
<dbReference type="Proteomes" id="UP000299102">
    <property type="component" value="Unassembled WGS sequence"/>
</dbReference>
<evidence type="ECO:0000313" key="3">
    <source>
        <dbReference type="Proteomes" id="UP000299102"/>
    </source>
</evidence>
<evidence type="ECO:0000256" key="1">
    <source>
        <dbReference type="SAM" id="MobiDB-lite"/>
    </source>
</evidence>
<dbReference type="AlphaFoldDB" id="A0A4C1SMQ6"/>
<evidence type="ECO:0000313" key="2">
    <source>
        <dbReference type="EMBL" id="GBP03422.1"/>
    </source>
</evidence>
<gene>
    <name evidence="2" type="ORF">EVAR_58058_1</name>
</gene>
<keyword evidence="3" id="KW-1185">Reference proteome</keyword>